<feature type="transmembrane region" description="Helical" evidence="7">
    <location>
        <begin position="432"/>
        <end position="451"/>
    </location>
</feature>
<keyword evidence="8" id="KW-0675">Receptor</keyword>
<dbReference type="GO" id="GO:0005886">
    <property type="term" value="C:plasma membrane"/>
    <property type="evidence" value="ECO:0007669"/>
    <property type="project" value="TreeGrafter"/>
</dbReference>
<keyword evidence="6" id="KW-0862">Zinc</keyword>
<evidence type="ECO:0000256" key="6">
    <source>
        <dbReference type="PIRSR" id="PIRSR604254-1"/>
    </source>
</evidence>
<evidence type="ECO:0000313" key="8">
    <source>
        <dbReference type="EMBL" id="GFU38759.1"/>
    </source>
</evidence>
<name>A0A8X6QVH2_NEPPI</name>
<evidence type="ECO:0000313" key="9">
    <source>
        <dbReference type="Proteomes" id="UP000887013"/>
    </source>
</evidence>
<accession>A0A8X6QVH2</accession>
<keyword evidence="9" id="KW-1185">Reference proteome</keyword>
<feature type="transmembrane region" description="Helical" evidence="7">
    <location>
        <begin position="368"/>
        <end position="387"/>
    </location>
</feature>
<keyword evidence="4 7" id="KW-1133">Transmembrane helix</keyword>
<evidence type="ECO:0000256" key="5">
    <source>
        <dbReference type="ARBA" id="ARBA00023136"/>
    </source>
</evidence>
<dbReference type="OrthoDB" id="5585746at2759"/>
<organism evidence="8 9">
    <name type="scientific">Nephila pilipes</name>
    <name type="common">Giant wood spider</name>
    <name type="synonym">Nephila maculata</name>
    <dbReference type="NCBI Taxonomy" id="299642"/>
    <lineage>
        <taxon>Eukaryota</taxon>
        <taxon>Metazoa</taxon>
        <taxon>Ecdysozoa</taxon>
        <taxon>Arthropoda</taxon>
        <taxon>Chelicerata</taxon>
        <taxon>Arachnida</taxon>
        <taxon>Araneae</taxon>
        <taxon>Araneomorphae</taxon>
        <taxon>Entelegynae</taxon>
        <taxon>Araneoidea</taxon>
        <taxon>Nephilidae</taxon>
        <taxon>Nephila</taxon>
    </lineage>
</organism>
<feature type="transmembrane region" description="Helical" evidence="7">
    <location>
        <begin position="399"/>
        <end position="420"/>
    </location>
</feature>
<evidence type="ECO:0000256" key="7">
    <source>
        <dbReference type="SAM" id="Phobius"/>
    </source>
</evidence>
<feature type="binding site" evidence="6">
    <location>
        <position position="323"/>
    </location>
    <ligand>
        <name>Zn(2+)</name>
        <dbReference type="ChEBI" id="CHEBI:29105"/>
    </ligand>
</feature>
<feature type="transmembrane region" description="Helical" evidence="7">
    <location>
        <begin position="343"/>
        <end position="361"/>
    </location>
</feature>
<dbReference type="PANTHER" id="PTHR20855:SF52">
    <property type="entry name" value="ADIPONECTIN RECEPTOR PROTEIN"/>
    <property type="match status" value="1"/>
</dbReference>
<evidence type="ECO:0000256" key="3">
    <source>
        <dbReference type="ARBA" id="ARBA00022692"/>
    </source>
</evidence>
<evidence type="ECO:0000256" key="4">
    <source>
        <dbReference type="ARBA" id="ARBA00022989"/>
    </source>
</evidence>
<keyword evidence="3 7" id="KW-0812">Transmembrane</keyword>
<dbReference type="EMBL" id="BMAW01131277">
    <property type="protein sequence ID" value="GFU38759.1"/>
    <property type="molecule type" value="Genomic_DNA"/>
</dbReference>
<feature type="binding site" evidence="6">
    <location>
        <position position="473"/>
    </location>
    <ligand>
        <name>Zn(2+)</name>
        <dbReference type="ChEBI" id="CHEBI:29105"/>
    </ligand>
</feature>
<dbReference type="PANTHER" id="PTHR20855">
    <property type="entry name" value="ADIPOR/PROGESTIN RECEPTOR-RELATED"/>
    <property type="match status" value="1"/>
</dbReference>
<comment type="similarity">
    <text evidence="2">Belongs to the ADIPOR family.</text>
</comment>
<dbReference type="Proteomes" id="UP000887013">
    <property type="component" value="Unassembled WGS sequence"/>
</dbReference>
<sequence length="511" mass="58122">MVLHLTVTIIPQEQVTTAKKIRAENENFTKCWLISCHTLSPSNQNSQTVYYVISTTNHSFSSSRVQLHSILTSRSRNHALYNDVTFKSFRVPTRLDKSRVQNPSSYRMKKISYKMDLPAEDILPNSNVSLPEPLPDVFDELSFSDSSEFLDVDEETSLRKRLFPQILQTRLMNQNLVQGGDSDDFGSLDMSLPARAAEQAENIVRKVLEEAENAEQLVRKIWGGAWKVCHFSHLPKWLQDNDFLHKGHRPPLRSFSACFRSIFRIHTETGNIWTHLLGCLLFVGIAAYFLSRPASLIPWEEKAVFATFFASAIICLGMSSMFHTVSCHSEHIGRLFSKLDYCGIAVLIIGSFVPWLYYGFYCDYQPKVFYFVLVSVLGAASIIVSMWDKFSEPQFRWLRAGVFAGFGLSGVIPAVHYLIVKGFFQAVYHASFGWLCLMGALYLLGACFYALRVPERFFPGKCDIWFHSHQIFHVLVIAAAFVHYHGISEMAIYRLSMGTCSAENAPVDLEY</sequence>
<dbReference type="Pfam" id="PF03006">
    <property type="entry name" value="HlyIII"/>
    <property type="match status" value="1"/>
</dbReference>
<evidence type="ECO:0000256" key="1">
    <source>
        <dbReference type="ARBA" id="ARBA00004141"/>
    </source>
</evidence>
<feature type="transmembrane region" description="Helical" evidence="7">
    <location>
        <begin position="303"/>
        <end position="323"/>
    </location>
</feature>
<proteinExistence type="inferred from homology"/>
<comment type="subcellular location">
    <subcellularLocation>
        <location evidence="1">Membrane</location>
        <topology evidence="1">Multi-pass membrane protein</topology>
    </subcellularLocation>
</comment>
<dbReference type="AlphaFoldDB" id="A0A8X6QVH2"/>
<comment type="caution">
    <text evidence="8">The sequence shown here is derived from an EMBL/GenBank/DDBJ whole genome shotgun (WGS) entry which is preliminary data.</text>
</comment>
<dbReference type="GO" id="GO:0033211">
    <property type="term" value="P:adiponectin-activated signaling pathway"/>
    <property type="evidence" value="ECO:0007669"/>
    <property type="project" value="TreeGrafter"/>
</dbReference>
<protein>
    <submittedName>
        <fullName evidence="8">Adiponectin receptor protein</fullName>
    </submittedName>
</protein>
<reference evidence="8" key="1">
    <citation type="submission" date="2020-08" db="EMBL/GenBank/DDBJ databases">
        <title>Multicomponent nature underlies the extraordinary mechanical properties of spider dragline silk.</title>
        <authorList>
            <person name="Kono N."/>
            <person name="Nakamura H."/>
            <person name="Mori M."/>
            <person name="Yoshida Y."/>
            <person name="Ohtoshi R."/>
            <person name="Malay A.D."/>
            <person name="Moran D.A.P."/>
            <person name="Tomita M."/>
            <person name="Numata K."/>
            <person name="Arakawa K."/>
        </authorList>
    </citation>
    <scope>NUCLEOTIDE SEQUENCE</scope>
</reference>
<dbReference type="GO" id="GO:0046872">
    <property type="term" value="F:metal ion binding"/>
    <property type="evidence" value="ECO:0007669"/>
    <property type="project" value="UniProtKB-KW"/>
</dbReference>
<evidence type="ECO:0000256" key="2">
    <source>
        <dbReference type="ARBA" id="ARBA00007018"/>
    </source>
</evidence>
<keyword evidence="6" id="KW-0479">Metal-binding</keyword>
<keyword evidence="5 7" id="KW-0472">Membrane</keyword>
<feature type="transmembrane region" description="Helical" evidence="7">
    <location>
        <begin position="272"/>
        <end position="291"/>
    </location>
</feature>
<dbReference type="GO" id="GO:0038023">
    <property type="term" value="F:signaling receptor activity"/>
    <property type="evidence" value="ECO:0007669"/>
    <property type="project" value="TreeGrafter"/>
</dbReference>
<feature type="transmembrane region" description="Helical" evidence="7">
    <location>
        <begin position="471"/>
        <end position="487"/>
    </location>
</feature>
<feature type="binding site" evidence="6">
    <location>
        <position position="469"/>
    </location>
    <ligand>
        <name>Zn(2+)</name>
        <dbReference type="ChEBI" id="CHEBI:29105"/>
    </ligand>
</feature>
<dbReference type="InterPro" id="IPR004254">
    <property type="entry name" value="AdipoR/HlyIII-related"/>
</dbReference>
<gene>
    <name evidence="8" type="primary">AdipoR</name>
    <name evidence="8" type="ORF">NPIL_239601</name>
</gene>